<dbReference type="AlphaFoldDB" id="G2Y4Y7"/>
<organism evidence="2 3">
    <name type="scientific">Botryotinia fuckeliana (strain T4)</name>
    <name type="common">Noble rot fungus</name>
    <name type="synonym">Botrytis cinerea</name>
    <dbReference type="NCBI Taxonomy" id="999810"/>
    <lineage>
        <taxon>Eukaryota</taxon>
        <taxon>Fungi</taxon>
        <taxon>Dikarya</taxon>
        <taxon>Ascomycota</taxon>
        <taxon>Pezizomycotina</taxon>
        <taxon>Leotiomycetes</taxon>
        <taxon>Helotiales</taxon>
        <taxon>Sclerotiniaceae</taxon>
        <taxon>Botrytis</taxon>
    </lineage>
</organism>
<name>G2Y4Y7_BOTF4</name>
<accession>G2Y4Y7</accession>
<dbReference type="InParanoid" id="G2Y4Y7"/>
<dbReference type="Proteomes" id="UP000008177">
    <property type="component" value="Unplaced contigs"/>
</dbReference>
<proteinExistence type="predicted"/>
<reference evidence="3" key="1">
    <citation type="journal article" date="2011" name="PLoS Genet.">
        <title>Genomic analysis of the necrotrophic fungal pathogens Sclerotinia sclerotiorum and Botrytis cinerea.</title>
        <authorList>
            <person name="Amselem J."/>
            <person name="Cuomo C.A."/>
            <person name="van Kan J.A."/>
            <person name="Viaud M."/>
            <person name="Benito E.P."/>
            <person name="Couloux A."/>
            <person name="Coutinho P.M."/>
            <person name="de Vries R.P."/>
            <person name="Dyer P.S."/>
            <person name="Fillinger S."/>
            <person name="Fournier E."/>
            <person name="Gout L."/>
            <person name="Hahn M."/>
            <person name="Kohn L."/>
            <person name="Lapalu N."/>
            <person name="Plummer K.M."/>
            <person name="Pradier J.M."/>
            <person name="Quevillon E."/>
            <person name="Sharon A."/>
            <person name="Simon A."/>
            <person name="ten Have A."/>
            <person name="Tudzynski B."/>
            <person name="Tudzynski P."/>
            <person name="Wincker P."/>
            <person name="Andrew M."/>
            <person name="Anthouard V."/>
            <person name="Beever R.E."/>
            <person name="Beffa R."/>
            <person name="Benoit I."/>
            <person name="Bouzid O."/>
            <person name="Brault B."/>
            <person name="Chen Z."/>
            <person name="Choquer M."/>
            <person name="Collemare J."/>
            <person name="Cotton P."/>
            <person name="Danchin E.G."/>
            <person name="Da Silva C."/>
            <person name="Gautier A."/>
            <person name="Giraud C."/>
            <person name="Giraud T."/>
            <person name="Gonzalez C."/>
            <person name="Grossetete S."/>
            <person name="Guldener U."/>
            <person name="Henrissat B."/>
            <person name="Howlett B.J."/>
            <person name="Kodira C."/>
            <person name="Kretschmer M."/>
            <person name="Lappartient A."/>
            <person name="Leroch M."/>
            <person name="Levis C."/>
            <person name="Mauceli E."/>
            <person name="Neuveglise C."/>
            <person name="Oeser B."/>
            <person name="Pearson M."/>
            <person name="Poulain J."/>
            <person name="Poussereau N."/>
            <person name="Quesneville H."/>
            <person name="Rascle C."/>
            <person name="Schumacher J."/>
            <person name="Segurens B."/>
            <person name="Sexton A."/>
            <person name="Silva E."/>
            <person name="Sirven C."/>
            <person name="Soanes D.M."/>
            <person name="Talbot N.J."/>
            <person name="Templeton M."/>
            <person name="Yandava C."/>
            <person name="Yarden O."/>
            <person name="Zeng Q."/>
            <person name="Rollins J.A."/>
            <person name="Lebrun M.H."/>
            <person name="Dickman M."/>
        </authorList>
    </citation>
    <scope>NUCLEOTIDE SEQUENCE [LARGE SCALE GENOMIC DNA]</scope>
    <source>
        <strain evidence="3">T4</strain>
    </source>
</reference>
<dbReference type="HOGENOM" id="CLU_3224459_0_0_1"/>
<evidence type="ECO:0000256" key="1">
    <source>
        <dbReference type="SAM" id="MobiDB-lite"/>
    </source>
</evidence>
<gene>
    <name evidence="2" type="ORF">BofuT4_uP037070.1</name>
</gene>
<evidence type="ECO:0000313" key="2">
    <source>
        <dbReference type="EMBL" id="CCD47727.1"/>
    </source>
</evidence>
<sequence length="44" mass="4725">MAKNAANMQWSSTPVTIYSVKTEPPKTTRSRIAGGSSDTPLCLQ</sequence>
<evidence type="ECO:0000313" key="3">
    <source>
        <dbReference type="Proteomes" id="UP000008177"/>
    </source>
</evidence>
<dbReference type="EMBL" id="FQ790287">
    <property type="protein sequence ID" value="CCD47727.1"/>
    <property type="molecule type" value="Genomic_DNA"/>
</dbReference>
<protein>
    <submittedName>
        <fullName evidence="2">Uncharacterized protein</fullName>
    </submittedName>
</protein>
<feature type="compositionally biased region" description="Polar residues" evidence="1">
    <location>
        <begin position="1"/>
        <end position="16"/>
    </location>
</feature>
<feature type="region of interest" description="Disordered" evidence="1">
    <location>
        <begin position="1"/>
        <end position="44"/>
    </location>
</feature>